<dbReference type="Gene3D" id="1.20.1560.10">
    <property type="entry name" value="ABC transporter type 1, transmembrane domain"/>
    <property type="match status" value="1"/>
</dbReference>
<dbReference type="InterPro" id="IPR027417">
    <property type="entry name" value="P-loop_NTPase"/>
</dbReference>
<keyword evidence="12" id="KW-1185">Reference proteome</keyword>
<name>A0AAE3AUN7_9FIRM</name>
<dbReference type="InterPro" id="IPR003439">
    <property type="entry name" value="ABC_transporter-like_ATP-bd"/>
</dbReference>
<dbReference type="GO" id="GO:0016887">
    <property type="term" value="F:ATP hydrolysis activity"/>
    <property type="evidence" value="ECO:0007669"/>
    <property type="project" value="InterPro"/>
</dbReference>
<evidence type="ECO:0000313" key="12">
    <source>
        <dbReference type="Proteomes" id="UP001198962"/>
    </source>
</evidence>
<dbReference type="PANTHER" id="PTHR43394:SF1">
    <property type="entry name" value="ATP-BINDING CASSETTE SUB-FAMILY B MEMBER 10, MITOCHONDRIAL"/>
    <property type="match status" value="1"/>
</dbReference>
<evidence type="ECO:0000256" key="5">
    <source>
        <dbReference type="ARBA" id="ARBA00022989"/>
    </source>
</evidence>
<dbReference type="Pfam" id="PF00664">
    <property type="entry name" value="ABC_membrane"/>
    <property type="match status" value="1"/>
</dbReference>
<dbReference type="CDD" id="cd03228">
    <property type="entry name" value="ABCC_MRP_Like"/>
    <property type="match status" value="1"/>
</dbReference>
<dbReference type="InterPro" id="IPR039421">
    <property type="entry name" value="Type_1_exporter"/>
</dbReference>
<evidence type="ECO:0000259" key="10">
    <source>
        <dbReference type="PROSITE" id="PS50929"/>
    </source>
</evidence>
<dbReference type="Pfam" id="PF00005">
    <property type="entry name" value="ABC_tran"/>
    <property type="match status" value="1"/>
</dbReference>
<evidence type="ECO:0000256" key="7">
    <source>
        <dbReference type="SAM" id="MobiDB-lite"/>
    </source>
</evidence>
<keyword evidence="5 8" id="KW-1133">Transmembrane helix</keyword>
<dbReference type="CDD" id="cd07346">
    <property type="entry name" value="ABC_6TM_exporters"/>
    <property type="match status" value="1"/>
</dbReference>
<evidence type="ECO:0000256" key="1">
    <source>
        <dbReference type="ARBA" id="ARBA00004651"/>
    </source>
</evidence>
<feature type="domain" description="ABC transporter" evidence="9">
    <location>
        <begin position="347"/>
        <end position="578"/>
    </location>
</feature>
<feature type="domain" description="ABC transmembrane type-1" evidence="10">
    <location>
        <begin position="12"/>
        <end position="301"/>
    </location>
</feature>
<evidence type="ECO:0000256" key="3">
    <source>
        <dbReference type="ARBA" id="ARBA00022741"/>
    </source>
</evidence>
<dbReference type="GO" id="GO:0005524">
    <property type="term" value="F:ATP binding"/>
    <property type="evidence" value="ECO:0007669"/>
    <property type="project" value="UniProtKB-KW"/>
</dbReference>
<proteinExistence type="predicted"/>
<reference evidence="11" key="1">
    <citation type="submission" date="2021-10" db="EMBL/GenBank/DDBJ databases">
        <title>Anaerobic single-cell dispensing facilitates the cultivation of human gut bacteria.</title>
        <authorList>
            <person name="Afrizal A."/>
        </authorList>
    </citation>
    <scope>NUCLEOTIDE SEQUENCE</scope>
    <source>
        <strain evidence="11">CLA-AA-H274</strain>
    </source>
</reference>
<feature type="transmembrane region" description="Helical" evidence="8">
    <location>
        <begin position="12"/>
        <end position="31"/>
    </location>
</feature>
<dbReference type="AlphaFoldDB" id="A0AAE3AUN7"/>
<dbReference type="PROSITE" id="PS50929">
    <property type="entry name" value="ABC_TM1F"/>
    <property type="match status" value="1"/>
</dbReference>
<feature type="transmembrane region" description="Helical" evidence="8">
    <location>
        <begin position="51"/>
        <end position="72"/>
    </location>
</feature>
<dbReference type="SUPFAM" id="SSF90123">
    <property type="entry name" value="ABC transporter transmembrane region"/>
    <property type="match status" value="1"/>
</dbReference>
<protein>
    <submittedName>
        <fullName evidence="11">ABC transporter ATP-binding protein/permease</fullName>
    </submittedName>
</protein>
<dbReference type="GO" id="GO:0015421">
    <property type="term" value="F:ABC-type oligopeptide transporter activity"/>
    <property type="evidence" value="ECO:0007669"/>
    <property type="project" value="TreeGrafter"/>
</dbReference>
<accession>A0AAE3AUN7</accession>
<organism evidence="11 12">
    <name type="scientific">Brotaphodocola catenula</name>
    <dbReference type="NCBI Taxonomy" id="2885361"/>
    <lineage>
        <taxon>Bacteria</taxon>
        <taxon>Bacillati</taxon>
        <taxon>Bacillota</taxon>
        <taxon>Clostridia</taxon>
        <taxon>Lachnospirales</taxon>
        <taxon>Lachnospiraceae</taxon>
        <taxon>Brotaphodocola</taxon>
    </lineage>
</organism>
<dbReference type="Gene3D" id="3.40.50.300">
    <property type="entry name" value="P-loop containing nucleotide triphosphate hydrolases"/>
    <property type="match status" value="1"/>
</dbReference>
<dbReference type="InterPro" id="IPR003593">
    <property type="entry name" value="AAA+_ATPase"/>
</dbReference>
<gene>
    <name evidence="11" type="ORF">LKD32_13295</name>
</gene>
<dbReference type="SUPFAM" id="SSF52540">
    <property type="entry name" value="P-loop containing nucleoside triphosphate hydrolases"/>
    <property type="match status" value="1"/>
</dbReference>
<keyword evidence="3" id="KW-0547">Nucleotide-binding</keyword>
<dbReference type="PANTHER" id="PTHR43394">
    <property type="entry name" value="ATP-DEPENDENT PERMEASE MDL1, MITOCHONDRIAL"/>
    <property type="match status" value="1"/>
</dbReference>
<evidence type="ECO:0000313" key="11">
    <source>
        <dbReference type="EMBL" id="MCC2165830.1"/>
    </source>
</evidence>
<feature type="region of interest" description="Disordered" evidence="7">
    <location>
        <begin position="323"/>
        <end position="344"/>
    </location>
</feature>
<comment type="subcellular location">
    <subcellularLocation>
        <location evidence="1">Cell membrane</location>
        <topology evidence="1">Multi-pass membrane protein</topology>
    </subcellularLocation>
</comment>
<dbReference type="InterPro" id="IPR036640">
    <property type="entry name" value="ABC1_TM_sf"/>
</dbReference>
<evidence type="ECO:0000256" key="6">
    <source>
        <dbReference type="ARBA" id="ARBA00023136"/>
    </source>
</evidence>
<dbReference type="RefSeq" id="WP_308452027.1">
    <property type="nucleotide sequence ID" value="NZ_JAJEPU010000056.1"/>
</dbReference>
<comment type="caution">
    <text evidence="11">The sequence shown here is derived from an EMBL/GenBank/DDBJ whole genome shotgun (WGS) entry which is preliminary data.</text>
</comment>
<dbReference type="InterPro" id="IPR011527">
    <property type="entry name" value="ABC1_TM_dom"/>
</dbReference>
<dbReference type="SMART" id="SM00382">
    <property type="entry name" value="AAA"/>
    <property type="match status" value="1"/>
</dbReference>
<keyword evidence="2 8" id="KW-0812">Transmembrane</keyword>
<evidence type="ECO:0000259" key="9">
    <source>
        <dbReference type="PROSITE" id="PS50893"/>
    </source>
</evidence>
<dbReference type="PROSITE" id="PS50893">
    <property type="entry name" value="ABC_TRANSPORTER_2"/>
    <property type="match status" value="1"/>
</dbReference>
<evidence type="ECO:0000256" key="4">
    <source>
        <dbReference type="ARBA" id="ARBA00022840"/>
    </source>
</evidence>
<evidence type="ECO:0000256" key="2">
    <source>
        <dbReference type="ARBA" id="ARBA00022692"/>
    </source>
</evidence>
<keyword evidence="4 11" id="KW-0067">ATP-binding</keyword>
<dbReference type="GO" id="GO:0005886">
    <property type="term" value="C:plasma membrane"/>
    <property type="evidence" value="ECO:0007669"/>
    <property type="project" value="UniProtKB-SubCell"/>
</dbReference>
<keyword evidence="6 8" id="KW-0472">Membrane</keyword>
<dbReference type="Proteomes" id="UP001198962">
    <property type="component" value="Unassembled WGS sequence"/>
</dbReference>
<sequence length="591" mass="67438">MDYFRVEWKILLAVTISGLIYNVGLLAGPWFEGQLAECLMNILTGKATFRSMLFLAVTYVSVIGSVQLARYIKRFYVRRFANNVNRRMKTILYRTLVHKSRAELGEEGIGNVITKAISDVDDCVEGMRKFTTEIFDTGIAMCCYIGMLLFYDWKLALISLIFPPISYAIAEKMKRVIQSTNASYKEEMGVLNTVTLDRISNAVTYRVFGCERQRQESYEKTLKDYERSAIHANIWNATLPPIYKVISATGVIFILYLGAKNIVGSGFTAWSIASFTTFLACYTKLSDKSSKAAKLFNAVHKAQISWNRIHPYMERAESAHQEDEKEISASKLARPSENHSEQKSSELKWKNVSFAYPNGKSNIFEQVCFSAKTGQIIGVTGPVACGKSTLGKIMLCEYPYQGEITYSGKEISKMPELLRNQMIGYLGHDVELLDDSVKENILMGDENENVWKWLKVVCMDQEVRNMEKKEDTTIGNGGMRLSGGQSERLSLARVLCHWRPILVLDDPFSALDQTTEEQVFRHLKELSKNRIVFLISHRLRLFPEMDQVIWLDQRQADCSTHEQLMKDNPLYQKLYFDQAQAKEEAQGENNE</sequence>
<evidence type="ECO:0000256" key="8">
    <source>
        <dbReference type="SAM" id="Phobius"/>
    </source>
</evidence>
<dbReference type="EMBL" id="JAJEPU010000056">
    <property type="protein sequence ID" value="MCC2165830.1"/>
    <property type="molecule type" value="Genomic_DNA"/>
</dbReference>